<dbReference type="Gene3D" id="1.10.10.1330">
    <property type="entry name" value="RNA polymerase sigma-54 factor, core-binding domain"/>
    <property type="match status" value="1"/>
</dbReference>
<evidence type="ECO:0000256" key="7">
    <source>
        <dbReference type="ARBA" id="ARBA00023082"/>
    </source>
</evidence>
<feature type="region of interest" description="Disordered" evidence="11">
    <location>
        <begin position="60"/>
        <end position="103"/>
    </location>
</feature>
<dbReference type="Pfam" id="PF00309">
    <property type="entry name" value="Sigma54_AID"/>
    <property type="match status" value="1"/>
</dbReference>
<dbReference type="PROSITE" id="PS50044">
    <property type="entry name" value="SIGMA54_3"/>
    <property type="match status" value="1"/>
</dbReference>
<dbReference type="PRINTS" id="PR00045">
    <property type="entry name" value="SIGMA54FCT"/>
</dbReference>
<keyword evidence="15" id="KW-1185">Reference proteome</keyword>
<feature type="domain" description="RNA polymerase sigma factor 54 core-binding" evidence="13">
    <location>
        <begin position="133"/>
        <end position="320"/>
    </location>
</feature>
<evidence type="ECO:0000259" key="13">
    <source>
        <dbReference type="Pfam" id="PF04963"/>
    </source>
</evidence>
<dbReference type="OrthoDB" id="9814402at2"/>
<feature type="domain" description="RNA polymerase sigma factor 54 DNA-binding" evidence="12">
    <location>
        <begin position="334"/>
        <end position="491"/>
    </location>
</feature>
<dbReference type="InterPro" id="IPR000394">
    <property type="entry name" value="RNA_pol_sigma_54"/>
</dbReference>
<evidence type="ECO:0000256" key="11">
    <source>
        <dbReference type="SAM" id="MobiDB-lite"/>
    </source>
</evidence>
<evidence type="ECO:0000256" key="1">
    <source>
        <dbReference type="ARBA" id="ARBA00008798"/>
    </source>
</evidence>
<dbReference type="NCBIfam" id="NF009118">
    <property type="entry name" value="PRK12469.1"/>
    <property type="match status" value="1"/>
</dbReference>
<evidence type="ECO:0000256" key="3">
    <source>
        <dbReference type="ARBA" id="ARBA00022478"/>
    </source>
</evidence>
<dbReference type="GO" id="GO:0016987">
    <property type="term" value="F:sigma factor activity"/>
    <property type="evidence" value="ECO:0007669"/>
    <property type="project" value="UniProtKB-KW"/>
</dbReference>
<dbReference type="GO" id="GO:0016779">
    <property type="term" value="F:nucleotidyltransferase activity"/>
    <property type="evidence" value="ECO:0007669"/>
    <property type="project" value="UniProtKB-KW"/>
</dbReference>
<evidence type="ECO:0000256" key="9">
    <source>
        <dbReference type="ARBA" id="ARBA00023163"/>
    </source>
</evidence>
<dbReference type="FunFam" id="1.10.10.1330:FF:000001">
    <property type="entry name" value="RNA polymerase sigma-54 factor"/>
    <property type="match status" value="1"/>
</dbReference>
<dbReference type="Pfam" id="PF04552">
    <property type="entry name" value="Sigma54_DBD"/>
    <property type="match status" value="1"/>
</dbReference>
<keyword evidence="5 10" id="KW-0548">Nucleotidyltransferase</keyword>
<dbReference type="Proteomes" id="UP000318126">
    <property type="component" value="Unassembled WGS sequence"/>
</dbReference>
<dbReference type="FunFam" id="1.10.10.60:FF:000045">
    <property type="entry name" value="RNA polymerase sigma-54 factor"/>
    <property type="match status" value="1"/>
</dbReference>
<dbReference type="GO" id="GO:0001216">
    <property type="term" value="F:DNA-binding transcription activator activity"/>
    <property type="evidence" value="ECO:0007669"/>
    <property type="project" value="InterPro"/>
</dbReference>
<evidence type="ECO:0000256" key="5">
    <source>
        <dbReference type="ARBA" id="ARBA00022695"/>
    </source>
</evidence>
<gene>
    <name evidence="14" type="ORF">FN961_02515</name>
</gene>
<comment type="function">
    <text evidence="10">Sigma factors are initiation factors that promote the attachment of RNA polymerase to specific initiation sites and are then released.</text>
</comment>
<sequence length="493" mass="55723">MKASLQLKMGQHLTMTPQLQQAIRLLQLSSLELQQEIQQALDSNPLLELDEEQVDVTAEMTNPKSNDETDFSASPEASADKDNSTLETSEALAQDSMPEDLPMDTTWDELYTASPNSSSGAMRDDDLPYQGETSEGLYEHLEWQKNLTPFSDNDLAIATAIIDAIDERGYLTQNTDDILEAMGDPEIELDEVEAVLKRIQHFDPIGVASRDLSECLFIQLAQYADTTPHIDNARLLIKEHLDLIAGRDFRLLMRKTKLKEDELKQAIELIQTLNPRPGLLITPNRDEYVIPDVTVTKKKGRWIVELNPDYLPKINVNQHYASMARSTKSQADSQFIRGHLQEAKWFIKSLESRSDTLLKVSNCIVKFQQGFFEYGEEAMKPMVLNDIAEEVEMHESTISRVTTQKYMHTPRGIFELKYFFSSHVGTDDGGECSSTAIRAFIKKLVAAENQQKPLSDSKMALLLAEQGIKVARRTIAKYREALLIPPSNQRKSL</sequence>
<dbReference type="InterPro" id="IPR038709">
    <property type="entry name" value="RpoN_core-bd_sf"/>
</dbReference>
<evidence type="ECO:0000256" key="6">
    <source>
        <dbReference type="ARBA" id="ARBA00023015"/>
    </source>
</evidence>
<dbReference type="InterPro" id="IPR007046">
    <property type="entry name" value="RNA_pol_sigma_54_core-bd"/>
</dbReference>
<comment type="similarity">
    <text evidence="1 10">Belongs to the sigma-54 factor family.</text>
</comment>
<evidence type="ECO:0000313" key="15">
    <source>
        <dbReference type="Proteomes" id="UP000318126"/>
    </source>
</evidence>
<evidence type="ECO:0000256" key="8">
    <source>
        <dbReference type="ARBA" id="ARBA00023125"/>
    </source>
</evidence>
<evidence type="ECO:0000256" key="10">
    <source>
        <dbReference type="PIRNR" id="PIRNR000774"/>
    </source>
</evidence>
<accession>A0A553JTT4</accession>
<dbReference type="InterPro" id="IPR007634">
    <property type="entry name" value="RNA_pol_sigma_54_DNA-bd"/>
</dbReference>
<dbReference type="NCBIfam" id="TIGR02395">
    <property type="entry name" value="rpoN_sigma"/>
    <property type="match status" value="1"/>
</dbReference>
<keyword evidence="3 10" id="KW-0240">DNA-directed RNA polymerase</keyword>
<keyword evidence="4 10" id="KW-0808">Transferase</keyword>
<dbReference type="Gene3D" id="1.10.10.60">
    <property type="entry name" value="Homeodomain-like"/>
    <property type="match status" value="1"/>
</dbReference>
<keyword evidence="8 10" id="KW-0238">DNA-binding</keyword>
<comment type="caution">
    <text evidence="14">The sequence shown here is derived from an EMBL/GenBank/DDBJ whole genome shotgun (WGS) entry which is preliminary data.</text>
</comment>
<dbReference type="PANTHER" id="PTHR32248:SF4">
    <property type="entry name" value="RNA POLYMERASE SIGMA-54 FACTOR"/>
    <property type="match status" value="1"/>
</dbReference>
<protein>
    <recommendedName>
        <fullName evidence="2 10">RNA polymerase sigma-54 factor</fullName>
    </recommendedName>
</protein>
<organism evidence="14 15">
    <name type="scientific">Shewanella hanedai</name>
    <name type="common">Alteromonas hanedai</name>
    <dbReference type="NCBI Taxonomy" id="25"/>
    <lineage>
        <taxon>Bacteria</taxon>
        <taxon>Pseudomonadati</taxon>
        <taxon>Pseudomonadota</taxon>
        <taxon>Gammaproteobacteria</taxon>
        <taxon>Alteromonadales</taxon>
        <taxon>Shewanellaceae</taxon>
        <taxon>Shewanella</taxon>
    </lineage>
</organism>
<dbReference type="GO" id="GO:0000428">
    <property type="term" value="C:DNA-directed RNA polymerase complex"/>
    <property type="evidence" value="ECO:0007669"/>
    <property type="project" value="UniProtKB-KW"/>
</dbReference>
<keyword evidence="9 10" id="KW-0804">Transcription</keyword>
<evidence type="ECO:0000256" key="4">
    <source>
        <dbReference type="ARBA" id="ARBA00022679"/>
    </source>
</evidence>
<keyword evidence="6 10" id="KW-0805">Transcription regulation</keyword>
<dbReference type="NCBIfam" id="NF004595">
    <property type="entry name" value="PRK05932.1-2"/>
    <property type="match status" value="1"/>
</dbReference>
<dbReference type="EMBL" id="VKGK01000002">
    <property type="protein sequence ID" value="TRY15872.1"/>
    <property type="molecule type" value="Genomic_DNA"/>
</dbReference>
<dbReference type="PIRSF" id="PIRSF000774">
    <property type="entry name" value="RpoN"/>
    <property type="match status" value="1"/>
</dbReference>
<dbReference type="GO" id="GO:0032993">
    <property type="term" value="C:protein-DNA complex"/>
    <property type="evidence" value="ECO:0007669"/>
    <property type="project" value="UniProtKB-ARBA"/>
</dbReference>
<dbReference type="AlphaFoldDB" id="A0A553JTT4"/>
<keyword evidence="7 10" id="KW-0731">Sigma factor</keyword>
<dbReference type="PANTHER" id="PTHR32248">
    <property type="entry name" value="RNA POLYMERASE SIGMA-54 FACTOR"/>
    <property type="match status" value="1"/>
</dbReference>
<evidence type="ECO:0000256" key="2">
    <source>
        <dbReference type="ARBA" id="ARBA00019942"/>
    </source>
</evidence>
<dbReference type="RefSeq" id="WP_143562967.1">
    <property type="nucleotide sequence ID" value="NZ_BMPL01000002.1"/>
</dbReference>
<dbReference type="PROSITE" id="PS00717">
    <property type="entry name" value="SIGMA54_1"/>
    <property type="match status" value="1"/>
</dbReference>
<dbReference type="PROSITE" id="PS00718">
    <property type="entry name" value="SIGMA54_2"/>
    <property type="match status" value="1"/>
</dbReference>
<evidence type="ECO:0000313" key="14">
    <source>
        <dbReference type="EMBL" id="TRY15872.1"/>
    </source>
</evidence>
<reference evidence="15" key="1">
    <citation type="submission" date="2019-07" db="EMBL/GenBank/DDBJ databases">
        <title>Shewanella sp. YLB-08 draft genomic sequence.</title>
        <authorList>
            <person name="Yu L."/>
        </authorList>
    </citation>
    <scope>NUCLEOTIDE SEQUENCE [LARGE SCALE GENOMIC DNA]</scope>
    <source>
        <strain evidence="15">JCM 20706</strain>
    </source>
</reference>
<evidence type="ECO:0000259" key="12">
    <source>
        <dbReference type="Pfam" id="PF04552"/>
    </source>
</evidence>
<dbReference type="GO" id="GO:0006352">
    <property type="term" value="P:DNA-templated transcription initiation"/>
    <property type="evidence" value="ECO:0007669"/>
    <property type="project" value="InterPro"/>
</dbReference>
<name>A0A553JTT4_SHEHA</name>
<dbReference type="Pfam" id="PF04963">
    <property type="entry name" value="Sigma54_CBD"/>
    <property type="match status" value="1"/>
</dbReference>
<dbReference type="GO" id="GO:0000976">
    <property type="term" value="F:transcription cis-regulatory region binding"/>
    <property type="evidence" value="ECO:0007669"/>
    <property type="project" value="UniProtKB-ARBA"/>
</dbReference>
<proteinExistence type="inferred from homology"/>